<name>A0ABY6SGZ1_PODCO</name>
<sequence length="361" mass="38766">MKESGINGGLETLKPPHQILAVATSPLTTTTTAIMDAKTATTTTSAVPPSEQTTKWNTKNLPFRLGADLISAASAAVLVAPIISVIDRSIMENASGRSPLLTSLRTSLTSFLTSPKTMFLSKPFGLIFALYGGTYLTANTLDTYLSTTQSLSPTYVSSGPEKFIASSTANIGICIYKDQVFVRLFGPPGITRPVTLPSYALFAMRDCMTIFASFNVPGLLGPRIQEKLSEGWRRSGPTGATMAQFAAPAVVQVFSTPVHLWGLDIYNRPGVGVAERVRLVVRNWGVSTAARVCRIVPAFGVGGVVNFKVRGGVDGGVGGVKRVRKGVGRARGWGSRIWRVGEKEKKRWRRLLLFLSQTNVA</sequence>
<protein>
    <recommendedName>
        <fullName evidence="3">Sequence orphan</fullName>
    </recommendedName>
</protein>
<evidence type="ECO:0000313" key="1">
    <source>
        <dbReference type="EMBL" id="VBB84194.1"/>
    </source>
</evidence>
<accession>A0ABY6SGZ1</accession>
<evidence type="ECO:0008006" key="3">
    <source>
        <dbReference type="Google" id="ProtNLM"/>
    </source>
</evidence>
<gene>
    <name evidence="1" type="ORF">PODCO_600600</name>
</gene>
<keyword evidence="2" id="KW-1185">Reference proteome</keyword>
<dbReference type="EMBL" id="LR026969">
    <property type="protein sequence ID" value="VBB84194.1"/>
    <property type="molecule type" value="Genomic_DNA"/>
</dbReference>
<reference evidence="1" key="1">
    <citation type="submission" date="2018-02" db="EMBL/GenBank/DDBJ databases">
        <authorList>
            <person name="Silar P."/>
        </authorList>
    </citation>
    <scope>NUCLEOTIDE SEQUENCE [LARGE SCALE GENOMIC DNA]</scope>
    <source>
        <strain evidence="1">T</strain>
    </source>
</reference>
<organism evidence="1 2">
    <name type="scientific">Podospora comata</name>
    <dbReference type="NCBI Taxonomy" id="48703"/>
    <lineage>
        <taxon>Eukaryota</taxon>
        <taxon>Fungi</taxon>
        <taxon>Dikarya</taxon>
        <taxon>Ascomycota</taxon>
        <taxon>Pezizomycotina</taxon>
        <taxon>Sordariomycetes</taxon>
        <taxon>Sordariomycetidae</taxon>
        <taxon>Sordariales</taxon>
        <taxon>Podosporaceae</taxon>
        <taxon>Podospora</taxon>
    </lineage>
</organism>
<dbReference type="PANTHER" id="PTHR37845:SF1">
    <property type="entry name" value="SEQUENCE ORPHAN"/>
    <property type="match status" value="1"/>
</dbReference>
<dbReference type="InterPro" id="IPR038781">
    <property type="entry name" value="C365.16-ike"/>
</dbReference>
<proteinExistence type="predicted"/>
<dbReference type="Proteomes" id="UP000280685">
    <property type="component" value="Chromosome 6"/>
</dbReference>
<evidence type="ECO:0000313" key="2">
    <source>
        <dbReference type="Proteomes" id="UP000280685"/>
    </source>
</evidence>
<dbReference type="PANTHER" id="PTHR37845">
    <property type="entry name" value="SEQUENCE ORPHAN"/>
    <property type="match status" value="1"/>
</dbReference>